<dbReference type="EMBL" id="JBBMER010000003">
    <property type="protein sequence ID" value="MEQ2379372.1"/>
    <property type="molecule type" value="Genomic_DNA"/>
</dbReference>
<keyword evidence="1 2" id="KW-0238">DNA-binding</keyword>
<evidence type="ECO:0000313" key="4">
    <source>
        <dbReference type="EMBL" id="MEQ2379372.1"/>
    </source>
</evidence>
<dbReference type="Gene3D" id="1.10.357.10">
    <property type="entry name" value="Tetracycline Repressor, domain 2"/>
    <property type="match status" value="1"/>
</dbReference>
<evidence type="ECO:0000256" key="1">
    <source>
        <dbReference type="ARBA" id="ARBA00023125"/>
    </source>
</evidence>
<protein>
    <submittedName>
        <fullName evidence="4">TetR/AcrR family transcriptional regulator</fullName>
    </submittedName>
</protein>
<dbReference type="Pfam" id="PF14278">
    <property type="entry name" value="TetR_C_8"/>
    <property type="match status" value="1"/>
</dbReference>
<dbReference type="PANTHER" id="PTHR43479">
    <property type="entry name" value="ACREF/ENVCD OPERON REPRESSOR-RELATED"/>
    <property type="match status" value="1"/>
</dbReference>
<dbReference type="PROSITE" id="PS50977">
    <property type="entry name" value="HTH_TETR_2"/>
    <property type="match status" value="1"/>
</dbReference>
<evidence type="ECO:0000313" key="5">
    <source>
        <dbReference type="Proteomes" id="UP001442364"/>
    </source>
</evidence>
<organism evidence="4 5">
    <name type="scientific">[Lactobacillus] rogosae</name>
    <dbReference type="NCBI Taxonomy" id="706562"/>
    <lineage>
        <taxon>Bacteria</taxon>
        <taxon>Bacillati</taxon>
        <taxon>Bacillota</taxon>
        <taxon>Clostridia</taxon>
        <taxon>Lachnospirales</taxon>
        <taxon>Lachnospiraceae</taxon>
        <taxon>Lachnospira</taxon>
    </lineage>
</organism>
<dbReference type="RefSeq" id="WP_055306225.1">
    <property type="nucleotide sequence ID" value="NZ_DAWCMB010000018.1"/>
</dbReference>
<feature type="domain" description="HTH tetR-type" evidence="3">
    <location>
        <begin position="10"/>
        <end position="70"/>
    </location>
</feature>
<comment type="caution">
    <text evidence="4">The sequence shown here is derived from an EMBL/GenBank/DDBJ whole genome shotgun (WGS) entry which is preliminary data.</text>
</comment>
<name>A0ABV1BVP5_9FIRM</name>
<reference evidence="4 5" key="1">
    <citation type="submission" date="2024-03" db="EMBL/GenBank/DDBJ databases">
        <title>Human intestinal bacterial collection.</title>
        <authorList>
            <person name="Pauvert C."/>
            <person name="Hitch T.C.A."/>
            <person name="Clavel T."/>
        </authorList>
    </citation>
    <scope>NUCLEOTIDE SEQUENCE [LARGE SCALE GENOMIC DNA]</scope>
    <source>
        <strain evidence="4 5">CLA-AA-H255</strain>
    </source>
</reference>
<dbReference type="InterPro" id="IPR009057">
    <property type="entry name" value="Homeodomain-like_sf"/>
</dbReference>
<dbReference type="PANTHER" id="PTHR43479:SF7">
    <property type="entry name" value="TETR-FAMILY TRANSCRIPTIONAL REGULATOR"/>
    <property type="match status" value="1"/>
</dbReference>
<dbReference type="SUPFAM" id="SSF46689">
    <property type="entry name" value="Homeodomain-like"/>
    <property type="match status" value="1"/>
</dbReference>
<accession>A0ABV1BVP5</accession>
<proteinExistence type="predicted"/>
<evidence type="ECO:0000259" key="3">
    <source>
        <dbReference type="PROSITE" id="PS50977"/>
    </source>
</evidence>
<gene>
    <name evidence="4" type="ORF">WMO14_05700</name>
</gene>
<dbReference type="InterPro" id="IPR039532">
    <property type="entry name" value="TetR_C_Firmicutes"/>
</dbReference>
<evidence type="ECO:0000256" key="2">
    <source>
        <dbReference type="PROSITE-ProRule" id="PRU00335"/>
    </source>
</evidence>
<keyword evidence="5" id="KW-1185">Reference proteome</keyword>
<dbReference type="InterPro" id="IPR050624">
    <property type="entry name" value="HTH-type_Tx_Regulator"/>
</dbReference>
<dbReference type="Proteomes" id="UP001442364">
    <property type="component" value="Unassembled WGS sequence"/>
</dbReference>
<feature type="DNA-binding region" description="H-T-H motif" evidence="2">
    <location>
        <begin position="33"/>
        <end position="52"/>
    </location>
</feature>
<dbReference type="InterPro" id="IPR001647">
    <property type="entry name" value="HTH_TetR"/>
</dbReference>
<sequence length="191" mass="22273">MENNIDRRVMRTKTLLIHSLSTLMKQKNIKDITVKELCELADINRGTFYLHYKDIYDMLASIEQELSDKFIQIFQKYNARNTKDFPYPLFLDIFEFVSDNAELFRVLIGPNGDISFIMKIHQLYNMYCIQTEISKLSPELSINCKYYGNFILYGCVGLIEQWLSSDNPESPREMAKLVTKLVSTGVLSLIK</sequence>